<evidence type="ECO:0000313" key="2">
    <source>
        <dbReference type="Proteomes" id="UP000516148"/>
    </source>
</evidence>
<organism evidence="1 2">
    <name type="scientific">Sphingomonas alpina</name>
    <dbReference type="NCBI Taxonomy" id="653931"/>
    <lineage>
        <taxon>Bacteria</taxon>
        <taxon>Pseudomonadati</taxon>
        <taxon>Pseudomonadota</taxon>
        <taxon>Alphaproteobacteria</taxon>
        <taxon>Sphingomonadales</taxon>
        <taxon>Sphingomonadaceae</taxon>
        <taxon>Sphingomonas</taxon>
    </lineage>
</organism>
<name>A0A7H0LGH8_9SPHN</name>
<dbReference type="KEGG" id="spap:H3Z74_18960"/>
<keyword evidence="2" id="KW-1185">Reference proteome</keyword>
<dbReference type="Pfam" id="PF13376">
    <property type="entry name" value="OmdA"/>
    <property type="match status" value="1"/>
</dbReference>
<reference evidence="1 2" key="1">
    <citation type="submission" date="2020-09" db="EMBL/GenBank/DDBJ databases">
        <title>Sphingomonas sp., a new species isolated from pork steak.</title>
        <authorList>
            <person name="Heidler von Heilborn D."/>
        </authorList>
    </citation>
    <scope>NUCLEOTIDE SEQUENCE [LARGE SCALE GENOMIC DNA]</scope>
    <source>
        <strain evidence="2">S8-3T</strain>
    </source>
</reference>
<dbReference type="RefSeq" id="WP_187761108.1">
    <property type="nucleotide sequence ID" value="NZ_CP061038.1"/>
</dbReference>
<dbReference type="Proteomes" id="UP000516148">
    <property type="component" value="Chromosome"/>
</dbReference>
<gene>
    <name evidence="1" type="ORF">H3Z74_18960</name>
</gene>
<dbReference type="AlphaFoldDB" id="A0A7H0LGH8"/>
<proteinExistence type="predicted"/>
<accession>A0A7H0LGH8</accession>
<evidence type="ECO:0000313" key="1">
    <source>
        <dbReference type="EMBL" id="QNQ08781.1"/>
    </source>
</evidence>
<protein>
    <submittedName>
        <fullName evidence="1">YdeI/OmpD-associated family protein</fullName>
    </submittedName>
</protein>
<sequence>METERAGLPILPFADAAAWEAWLGAQPRTSKGVWLKFAKASSGVPSVSKAQAIDGALIHGWIDGQLNPFDADWWLIRFTPRKPRSKWSEKNCIRATELIAAGRIAPAGQRELDAAKADGRWDKAYAPQSTIEVPDDLAAVLDAEPQARAFFDTLTGANRYAILYRIHEAKKPETRTARIAKFVGMCLRGETLHGKR</sequence>
<dbReference type="EMBL" id="CP061038">
    <property type="protein sequence ID" value="QNQ08781.1"/>
    <property type="molecule type" value="Genomic_DNA"/>
</dbReference>